<accession>A0ABS7BLV7</accession>
<organism evidence="7 8">
    <name type="scientific">Sphingomonas citri</name>
    <dbReference type="NCBI Taxonomy" id="2862499"/>
    <lineage>
        <taxon>Bacteria</taxon>
        <taxon>Pseudomonadati</taxon>
        <taxon>Pseudomonadota</taxon>
        <taxon>Alphaproteobacteria</taxon>
        <taxon>Sphingomonadales</taxon>
        <taxon>Sphingomonadaceae</taxon>
        <taxon>Sphingomonas</taxon>
    </lineage>
</organism>
<evidence type="ECO:0000256" key="1">
    <source>
        <dbReference type="ARBA" id="ARBA00004442"/>
    </source>
</evidence>
<feature type="signal peptide" evidence="5">
    <location>
        <begin position="1"/>
        <end position="22"/>
    </location>
</feature>
<sequence>MPGERMTMLMLGAAALPTPAMAQERADAPPVTAEPDVVVAARRPPGSAIGSNEPIAVLDQRALRSLGVTGLKEVLDRLRPLTAGVGGAEPVILLNGRRINGVAQIQSIPPEAIEKAEILPEQDAARFGYPPTARVLNLITAKHFRSTVVQQLAGPTTRGGGATQYAEATATRIDQSRRATLQVSHFRQLPVRQSQRAIAPEPVPLLGGGSVDVGAGRTLQPLTDTVKVDATAARPIAAKLDADLNLTMEAARNLRRNGLAPLLGEDEPVPGRYLPGTSLRQRDTALTLRGSAGLHGSAGRWIWDATGGYERIRGAVTAEQARALDDRARVLASRGRSLTATASTRLTASGPLLRLPAGELQVTTSADLARATSDGSAAADLPLLATPVPRLRRTSAGASVGAVLPIAAASEGVLAPLGRLAATATLGVNRVTGFERLTSLSYGATWQPARAVELTATVNLSQTAPPITSLTGALVAVPNLPVFDYATGDSAFVDAVYGGNPALPPERTRLTTLGVALRPFAERSVDLRLDYLVTQARDRTITPVSGSSAFEAAFPDRFVRDAAGRLVRLDLRPAAVAAEDERRLRFTLNLFTELGPKPPAPPATSDPKAPPPAPPKPRPSVYVMGSATWRLSDRLTLLPGQPALDLLDGATLDGNGGRPRWEVEGNTGISYGPASLGVYARLQGATRVRDLLPAADLRFSGRDWLVLYGNLDAEKLVARPWAKRLSLSFTIENLFDDRIAVRDGLGATPLRFQPGLIDPVGRSIRLGVRKLF</sequence>
<keyword evidence="7" id="KW-0675">Receptor</keyword>
<gene>
    <name evidence="7" type="ORF">KZ820_07555</name>
</gene>
<feature type="chain" id="PRO_5045796798" evidence="5">
    <location>
        <begin position="23"/>
        <end position="772"/>
    </location>
</feature>
<evidence type="ECO:0000256" key="5">
    <source>
        <dbReference type="SAM" id="SignalP"/>
    </source>
</evidence>
<protein>
    <submittedName>
        <fullName evidence="7">TonB-dependent receptor</fullName>
    </submittedName>
</protein>
<feature type="compositionally biased region" description="Pro residues" evidence="4">
    <location>
        <begin position="596"/>
        <end position="618"/>
    </location>
</feature>
<comment type="subcellular location">
    <subcellularLocation>
        <location evidence="1">Cell outer membrane</location>
    </subcellularLocation>
</comment>
<dbReference type="InterPro" id="IPR037066">
    <property type="entry name" value="Plug_dom_sf"/>
</dbReference>
<keyword evidence="3" id="KW-0998">Cell outer membrane</keyword>
<evidence type="ECO:0000313" key="7">
    <source>
        <dbReference type="EMBL" id="MBW6530589.1"/>
    </source>
</evidence>
<keyword evidence="8" id="KW-1185">Reference proteome</keyword>
<feature type="region of interest" description="Disordered" evidence="4">
    <location>
        <begin position="593"/>
        <end position="621"/>
    </location>
</feature>
<dbReference type="PANTHER" id="PTHR47234:SF3">
    <property type="entry name" value="SECRETIN_TONB SHORT N-TERMINAL DOMAIN-CONTAINING PROTEIN"/>
    <property type="match status" value="1"/>
</dbReference>
<dbReference type="PANTHER" id="PTHR47234">
    <property type="match status" value="1"/>
</dbReference>
<dbReference type="SUPFAM" id="SSF56935">
    <property type="entry name" value="Porins"/>
    <property type="match status" value="1"/>
</dbReference>
<proteinExistence type="predicted"/>
<evidence type="ECO:0000259" key="6">
    <source>
        <dbReference type="Pfam" id="PF00593"/>
    </source>
</evidence>
<dbReference type="Proteomes" id="UP000759103">
    <property type="component" value="Unassembled WGS sequence"/>
</dbReference>
<dbReference type="RefSeq" id="WP_219747923.1">
    <property type="nucleotide sequence ID" value="NZ_JAHXZN010000001.1"/>
</dbReference>
<name>A0ABS7BLV7_9SPHN</name>
<evidence type="ECO:0000256" key="3">
    <source>
        <dbReference type="ARBA" id="ARBA00023237"/>
    </source>
</evidence>
<dbReference type="Gene3D" id="2.40.170.20">
    <property type="entry name" value="TonB-dependent receptor, beta-barrel domain"/>
    <property type="match status" value="1"/>
</dbReference>
<dbReference type="InterPro" id="IPR000531">
    <property type="entry name" value="Beta-barrel_TonB"/>
</dbReference>
<reference evidence="7 8" key="1">
    <citation type="submission" date="2021-07" db="EMBL/GenBank/DDBJ databases">
        <title>Sphingomonas sp.</title>
        <authorList>
            <person name="Feng G."/>
            <person name="Li J."/>
            <person name="Pan M."/>
        </authorList>
    </citation>
    <scope>NUCLEOTIDE SEQUENCE [LARGE SCALE GENOMIC DNA]</scope>
    <source>
        <strain evidence="7 8">RRHST34</strain>
    </source>
</reference>
<keyword evidence="2" id="KW-0472">Membrane</keyword>
<comment type="caution">
    <text evidence="7">The sequence shown here is derived from an EMBL/GenBank/DDBJ whole genome shotgun (WGS) entry which is preliminary data.</text>
</comment>
<feature type="domain" description="TonB-dependent receptor-like beta-barrel" evidence="6">
    <location>
        <begin position="272"/>
        <end position="547"/>
    </location>
</feature>
<dbReference type="InterPro" id="IPR036942">
    <property type="entry name" value="Beta-barrel_TonB_sf"/>
</dbReference>
<dbReference type="Gene3D" id="2.170.130.10">
    <property type="entry name" value="TonB-dependent receptor, plug domain"/>
    <property type="match status" value="1"/>
</dbReference>
<dbReference type="EMBL" id="JAHXZN010000001">
    <property type="protein sequence ID" value="MBW6530589.1"/>
    <property type="molecule type" value="Genomic_DNA"/>
</dbReference>
<evidence type="ECO:0000256" key="2">
    <source>
        <dbReference type="ARBA" id="ARBA00023136"/>
    </source>
</evidence>
<evidence type="ECO:0000256" key="4">
    <source>
        <dbReference type="SAM" id="MobiDB-lite"/>
    </source>
</evidence>
<keyword evidence="5" id="KW-0732">Signal</keyword>
<evidence type="ECO:0000313" key="8">
    <source>
        <dbReference type="Proteomes" id="UP000759103"/>
    </source>
</evidence>
<dbReference type="Pfam" id="PF00593">
    <property type="entry name" value="TonB_dep_Rec_b-barrel"/>
    <property type="match status" value="1"/>
</dbReference>